<dbReference type="EMBL" id="CAJVPJ010000311">
    <property type="protein sequence ID" value="CAG8510001.1"/>
    <property type="molecule type" value="Genomic_DNA"/>
</dbReference>
<sequence length="102" mass="10971">MKAQQFVFVFVLLLLAFESYALPNGCLIELKGQFKHQTGDGTSGCFGLDPSDAIKKLKVGKPGIKWTLFSDFGCNGNVVAHGVGKKKFTPSVTAFSVKITCP</sequence>
<evidence type="ECO:0000256" key="1">
    <source>
        <dbReference type="SAM" id="SignalP"/>
    </source>
</evidence>
<proteinExistence type="predicted"/>
<feature type="signal peptide" evidence="1">
    <location>
        <begin position="1"/>
        <end position="21"/>
    </location>
</feature>
<feature type="chain" id="PRO_5040221247" evidence="1">
    <location>
        <begin position="22"/>
        <end position="102"/>
    </location>
</feature>
<name>A0A9N8ZXH7_9GLOM</name>
<keyword evidence="1" id="KW-0732">Signal</keyword>
<accession>A0A9N8ZXH7</accession>
<organism evidence="2 3">
    <name type="scientific">Paraglomus occultum</name>
    <dbReference type="NCBI Taxonomy" id="144539"/>
    <lineage>
        <taxon>Eukaryota</taxon>
        <taxon>Fungi</taxon>
        <taxon>Fungi incertae sedis</taxon>
        <taxon>Mucoromycota</taxon>
        <taxon>Glomeromycotina</taxon>
        <taxon>Glomeromycetes</taxon>
        <taxon>Paraglomerales</taxon>
        <taxon>Paraglomeraceae</taxon>
        <taxon>Paraglomus</taxon>
    </lineage>
</organism>
<comment type="caution">
    <text evidence="2">The sequence shown here is derived from an EMBL/GenBank/DDBJ whole genome shotgun (WGS) entry which is preliminary data.</text>
</comment>
<dbReference type="AlphaFoldDB" id="A0A9N8ZXH7"/>
<reference evidence="2" key="1">
    <citation type="submission" date="2021-06" db="EMBL/GenBank/DDBJ databases">
        <authorList>
            <person name="Kallberg Y."/>
            <person name="Tangrot J."/>
            <person name="Rosling A."/>
        </authorList>
    </citation>
    <scope>NUCLEOTIDE SEQUENCE</scope>
    <source>
        <strain evidence="2">IA702</strain>
    </source>
</reference>
<gene>
    <name evidence="2" type="ORF">POCULU_LOCUS3018</name>
</gene>
<dbReference type="Proteomes" id="UP000789572">
    <property type="component" value="Unassembled WGS sequence"/>
</dbReference>
<keyword evidence="3" id="KW-1185">Reference proteome</keyword>
<evidence type="ECO:0000313" key="3">
    <source>
        <dbReference type="Proteomes" id="UP000789572"/>
    </source>
</evidence>
<evidence type="ECO:0000313" key="2">
    <source>
        <dbReference type="EMBL" id="CAG8510001.1"/>
    </source>
</evidence>
<dbReference type="OrthoDB" id="2419552at2759"/>
<protein>
    <submittedName>
        <fullName evidence="2">7224_t:CDS:1</fullName>
    </submittedName>
</protein>